<gene>
    <name evidence="2" type="ORF">BLNAU_15490</name>
</gene>
<feature type="compositionally biased region" description="Polar residues" evidence="1">
    <location>
        <begin position="20"/>
        <end position="49"/>
    </location>
</feature>
<feature type="compositionally biased region" description="Polar residues" evidence="1">
    <location>
        <begin position="153"/>
        <end position="166"/>
    </location>
</feature>
<feature type="compositionally biased region" description="Basic and acidic residues" evidence="1">
    <location>
        <begin position="73"/>
        <end position="85"/>
    </location>
</feature>
<evidence type="ECO:0000256" key="1">
    <source>
        <dbReference type="SAM" id="MobiDB-lite"/>
    </source>
</evidence>
<sequence length="166" mass="19546">MKTQTAKRERNPRDHRLQKGSLTNKETTDRQTNSSDPSSLDNVEASQPGNPEDDQKAPATPPVQTGKPNSQDWRNKLEKQKQQRREIVIVRQEQDNARSPFECRFCDWFCSTAYKTMRHEKVCKLNPQSEKFKRNEQPRRKHEENERKVAQKAQKTTNEPQTYHGR</sequence>
<accession>A0ABQ9XHG2</accession>
<proteinExistence type="predicted"/>
<dbReference type="Proteomes" id="UP001281761">
    <property type="component" value="Unassembled WGS sequence"/>
</dbReference>
<feature type="region of interest" description="Disordered" evidence="1">
    <location>
        <begin position="126"/>
        <end position="166"/>
    </location>
</feature>
<name>A0ABQ9XHG2_9EUKA</name>
<organism evidence="2 3">
    <name type="scientific">Blattamonas nauphoetae</name>
    <dbReference type="NCBI Taxonomy" id="2049346"/>
    <lineage>
        <taxon>Eukaryota</taxon>
        <taxon>Metamonada</taxon>
        <taxon>Preaxostyla</taxon>
        <taxon>Oxymonadida</taxon>
        <taxon>Blattamonas</taxon>
    </lineage>
</organism>
<evidence type="ECO:0000313" key="3">
    <source>
        <dbReference type="Proteomes" id="UP001281761"/>
    </source>
</evidence>
<feature type="region of interest" description="Disordered" evidence="1">
    <location>
        <begin position="1"/>
        <end position="85"/>
    </location>
</feature>
<evidence type="ECO:0000313" key="2">
    <source>
        <dbReference type="EMBL" id="KAK2949630.1"/>
    </source>
</evidence>
<feature type="compositionally biased region" description="Basic and acidic residues" evidence="1">
    <location>
        <begin position="130"/>
        <end position="149"/>
    </location>
</feature>
<dbReference type="EMBL" id="JARBJD010000153">
    <property type="protein sequence ID" value="KAK2949630.1"/>
    <property type="molecule type" value="Genomic_DNA"/>
</dbReference>
<keyword evidence="3" id="KW-1185">Reference proteome</keyword>
<comment type="caution">
    <text evidence="2">The sequence shown here is derived from an EMBL/GenBank/DDBJ whole genome shotgun (WGS) entry which is preliminary data.</text>
</comment>
<reference evidence="2 3" key="1">
    <citation type="journal article" date="2022" name="bioRxiv">
        <title>Genomics of Preaxostyla Flagellates Illuminates Evolutionary Transitions and the Path Towards Mitochondrial Loss.</title>
        <authorList>
            <person name="Novak L.V.F."/>
            <person name="Treitli S.C."/>
            <person name="Pyrih J."/>
            <person name="Halakuc P."/>
            <person name="Pipaliya S.V."/>
            <person name="Vacek V."/>
            <person name="Brzon O."/>
            <person name="Soukal P."/>
            <person name="Eme L."/>
            <person name="Dacks J.B."/>
            <person name="Karnkowska A."/>
            <person name="Elias M."/>
            <person name="Hampl V."/>
        </authorList>
    </citation>
    <scope>NUCLEOTIDE SEQUENCE [LARGE SCALE GENOMIC DNA]</scope>
    <source>
        <strain evidence="2">NAU3</strain>
        <tissue evidence="2">Gut</tissue>
    </source>
</reference>
<feature type="compositionally biased region" description="Basic and acidic residues" evidence="1">
    <location>
        <begin position="1"/>
        <end position="17"/>
    </location>
</feature>
<feature type="compositionally biased region" description="Polar residues" evidence="1">
    <location>
        <begin position="62"/>
        <end position="72"/>
    </location>
</feature>
<protein>
    <submittedName>
        <fullName evidence="2">Uncharacterized protein</fullName>
    </submittedName>
</protein>